<accession>A0A087UHS9</accession>
<reference evidence="1 2" key="1">
    <citation type="submission" date="2013-11" db="EMBL/GenBank/DDBJ databases">
        <title>Genome sequencing of Stegodyphus mimosarum.</title>
        <authorList>
            <person name="Bechsgaard J."/>
        </authorList>
    </citation>
    <scope>NUCLEOTIDE SEQUENCE [LARGE SCALE GENOMIC DNA]</scope>
</reference>
<feature type="non-terminal residue" evidence="1">
    <location>
        <position position="78"/>
    </location>
</feature>
<keyword evidence="2" id="KW-1185">Reference proteome</keyword>
<dbReference type="Proteomes" id="UP000054359">
    <property type="component" value="Unassembled WGS sequence"/>
</dbReference>
<sequence length="78" mass="8255">MHILAVCEVAPSCSSHNCSTSTSTIPNWDTLWRTGTPDVHLRLTGICPPPPPLSVFISSTTAEGAEKTAPVRSLPSLI</sequence>
<gene>
    <name evidence="1" type="ORF">X975_04440</name>
</gene>
<dbReference type="AlphaFoldDB" id="A0A087UHS9"/>
<name>A0A087UHS9_STEMI</name>
<evidence type="ECO:0000313" key="1">
    <source>
        <dbReference type="EMBL" id="KFM76918.1"/>
    </source>
</evidence>
<evidence type="ECO:0000313" key="2">
    <source>
        <dbReference type="Proteomes" id="UP000054359"/>
    </source>
</evidence>
<proteinExistence type="predicted"/>
<dbReference type="EMBL" id="KK119854">
    <property type="protein sequence ID" value="KFM76918.1"/>
    <property type="molecule type" value="Genomic_DNA"/>
</dbReference>
<protein>
    <submittedName>
        <fullName evidence="1">Uncharacterized protein</fullName>
    </submittedName>
</protein>
<organism evidence="1 2">
    <name type="scientific">Stegodyphus mimosarum</name>
    <name type="common">African social velvet spider</name>
    <dbReference type="NCBI Taxonomy" id="407821"/>
    <lineage>
        <taxon>Eukaryota</taxon>
        <taxon>Metazoa</taxon>
        <taxon>Ecdysozoa</taxon>
        <taxon>Arthropoda</taxon>
        <taxon>Chelicerata</taxon>
        <taxon>Arachnida</taxon>
        <taxon>Araneae</taxon>
        <taxon>Araneomorphae</taxon>
        <taxon>Entelegynae</taxon>
        <taxon>Eresoidea</taxon>
        <taxon>Eresidae</taxon>
        <taxon>Stegodyphus</taxon>
    </lineage>
</organism>